<proteinExistence type="inferred from homology"/>
<dbReference type="EMBL" id="ML220145">
    <property type="protein sequence ID" value="TGZ78137.1"/>
    <property type="molecule type" value="Genomic_DNA"/>
</dbReference>
<gene>
    <name evidence="3" type="ORF">EX30DRAFT_310450</name>
</gene>
<dbReference type="STRING" id="341454.A0A4S2MS05"/>
<reference evidence="3 4" key="1">
    <citation type="submission" date="2019-04" db="EMBL/GenBank/DDBJ databases">
        <title>Comparative genomics and transcriptomics to analyze fruiting body development in filamentous ascomycetes.</title>
        <authorList>
            <consortium name="DOE Joint Genome Institute"/>
            <person name="Lutkenhaus R."/>
            <person name="Traeger S."/>
            <person name="Breuer J."/>
            <person name="Kuo A."/>
            <person name="Lipzen A."/>
            <person name="Pangilinan J."/>
            <person name="Dilworth D."/>
            <person name="Sandor L."/>
            <person name="Poggeler S."/>
            <person name="Barry K."/>
            <person name="Grigoriev I.V."/>
            <person name="Nowrousian M."/>
        </authorList>
    </citation>
    <scope>NUCLEOTIDE SEQUENCE [LARGE SCALE GENOMIC DNA]</scope>
    <source>
        <strain evidence="3 4">CBS 389.68</strain>
    </source>
</reference>
<dbReference type="InterPro" id="IPR005556">
    <property type="entry name" value="SUN"/>
</dbReference>
<dbReference type="OrthoDB" id="5554151at2759"/>
<name>A0A4S2MS05_9PEZI</name>
<evidence type="ECO:0008006" key="5">
    <source>
        <dbReference type="Google" id="ProtNLM"/>
    </source>
</evidence>
<sequence>MHHHHKKDGGDLEKRSGQCQFPTDAGLIAVTPKGKNAGWAMSPDKPCKPGMYCPYACPSGELMAQWDPKATEYKYPDSMNGGLYCNSDGEIEKPFPDKPYCTKGAGTVESRSATGKSVAFCQTVLPGDEDMLIPTNVETNAVLAVPDPSYWASTAAHYFINPPGVPIEDGCIWGTKDKPHGNWSPYVAGANQDKNGDTFVTLGWNPIYIEPQTPFRTKRPDFGVRIKCEGTCTGLPCEINPDKHDVNEITKPESSGKVPGAGGAHFCVVNVKKGGKAVIEVFNSSGSSGSSGSSKSVTDLGSSKELKKEVTEKEEEAPAPSASSTPKSKVSPNLVDDEMVGGNTKEVAAKKKPSSNESDDETNDETNDETDDQENSGMSAAEAAMHRVAANKNVNKEEIQGQKGTTVDPDAPTPEATPKSAGVSMKGTSMLGVVAAAAVAVMLA</sequence>
<feature type="compositionally biased region" description="Acidic residues" evidence="2">
    <location>
        <begin position="357"/>
        <end position="374"/>
    </location>
</feature>
<protein>
    <recommendedName>
        <fullName evidence="5">SUN-domain-containing protein</fullName>
    </recommendedName>
</protein>
<evidence type="ECO:0000313" key="3">
    <source>
        <dbReference type="EMBL" id="TGZ78137.1"/>
    </source>
</evidence>
<comment type="similarity">
    <text evidence="1">Belongs to the SUN family.</text>
</comment>
<accession>A0A4S2MS05</accession>
<dbReference type="FunCoup" id="A0A4S2MS05">
    <property type="interactions" value="7"/>
</dbReference>
<evidence type="ECO:0000256" key="2">
    <source>
        <dbReference type="SAM" id="MobiDB-lite"/>
    </source>
</evidence>
<dbReference type="AlphaFoldDB" id="A0A4S2MS05"/>
<feature type="compositionally biased region" description="Low complexity" evidence="2">
    <location>
        <begin position="284"/>
        <end position="301"/>
    </location>
</feature>
<evidence type="ECO:0000256" key="1">
    <source>
        <dbReference type="ARBA" id="ARBA00010579"/>
    </source>
</evidence>
<feature type="compositionally biased region" description="Low complexity" evidence="2">
    <location>
        <begin position="318"/>
        <end position="329"/>
    </location>
</feature>
<keyword evidence="4" id="KW-1185">Reference proteome</keyword>
<feature type="region of interest" description="Disordered" evidence="2">
    <location>
        <begin position="283"/>
        <end position="424"/>
    </location>
</feature>
<organism evidence="3 4">
    <name type="scientific">Ascodesmis nigricans</name>
    <dbReference type="NCBI Taxonomy" id="341454"/>
    <lineage>
        <taxon>Eukaryota</taxon>
        <taxon>Fungi</taxon>
        <taxon>Dikarya</taxon>
        <taxon>Ascomycota</taxon>
        <taxon>Pezizomycotina</taxon>
        <taxon>Pezizomycetes</taxon>
        <taxon>Pezizales</taxon>
        <taxon>Ascodesmidaceae</taxon>
        <taxon>Ascodesmis</taxon>
    </lineage>
</organism>
<dbReference type="Proteomes" id="UP000298138">
    <property type="component" value="Unassembled WGS sequence"/>
</dbReference>
<dbReference type="InParanoid" id="A0A4S2MS05"/>
<dbReference type="Pfam" id="PF03856">
    <property type="entry name" value="SUN"/>
    <property type="match status" value="1"/>
</dbReference>
<dbReference type="PANTHER" id="PTHR31654">
    <property type="entry name" value="SECRETED BETA-GLUCOSIDASE ADG3-RELATED"/>
    <property type="match status" value="1"/>
</dbReference>
<evidence type="ECO:0000313" key="4">
    <source>
        <dbReference type="Proteomes" id="UP000298138"/>
    </source>
</evidence>
<dbReference type="InterPro" id="IPR053088">
    <property type="entry name" value="Beta-glucosidase/SUN-like"/>
</dbReference>
<dbReference type="PANTHER" id="PTHR31654:SF0">
    <property type="entry name" value="SECRETED BETA-GLUCOSIDASE ADG3-RELATED"/>
    <property type="match status" value="1"/>
</dbReference>
<feature type="compositionally biased region" description="Basic and acidic residues" evidence="2">
    <location>
        <begin position="302"/>
        <end position="311"/>
    </location>
</feature>